<dbReference type="GO" id="GO:0030246">
    <property type="term" value="F:carbohydrate binding"/>
    <property type="evidence" value="ECO:0007669"/>
    <property type="project" value="UniProtKB-KW"/>
</dbReference>
<keyword evidence="3" id="KW-1133">Transmembrane helix</keyword>
<keyword evidence="4" id="KW-0732">Signal</keyword>
<evidence type="ECO:0000256" key="4">
    <source>
        <dbReference type="SAM" id="SignalP"/>
    </source>
</evidence>
<evidence type="ECO:0000313" key="7">
    <source>
        <dbReference type="Proteomes" id="UP001172457"/>
    </source>
</evidence>
<dbReference type="Proteomes" id="UP001172457">
    <property type="component" value="Chromosome 7"/>
</dbReference>
<dbReference type="InterPro" id="IPR001220">
    <property type="entry name" value="Legume_lectin_dom"/>
</dbReference>
<evidence type="ECO:0000256" key="3">
    <source>
        <dbReference type="SAM" id="Phobius"/>
    </source>
</evidence>
<feature type="signal peptide" evidence="4">
    <location>
        <begin position="1"/>
        <end position="23"/>
    </location>
</feature>
<dbReference type="PANTHER" id="PTHR32401:SF54">
    <property type="entry name" value="L-TYPE LECTIN-DOMAIN CONTAINING RECEPTOR KINASE S.4-LIKE"/>
    <property type="match status" value="1"/>
</dbReference>
<evidence type="ECO:0000256" key="1">
    <source>
        <dbReference type="ARBA" id="ARBA00007606"/>
    </source>
</evidence>
<comment type="caution">
    <text evidence="6">The sequence shown here is derived from an EMBL/GenBank/DDBJ whole genome shotgun (WGS) entry which is preliminary data.</text>
</comment>
<accession>A0AA38SJB9</accession>
<feature type="chain" id="PRO_5041280007" description="Legume lectin domain-containing protein" evidence="4">
    <location>
        <begin position="24"/>
        <end position="287"/>
    </location>
</feature>
<feature type="transmembrane region" description="Helical" evidence="3">
    <location>
        <begin position="229"/>
        <end position="250"/>
    </location>
</feature>
<organism evidence="6 7">
    <name type="scientific">Centaurea solstitialis</name>
    <name type="common">yellow star-thistle</name>
    <dbReference type="NCBI Taxonomy" id="347529"/>
    <lineage>
        <taxon>Eukaryota</taxon>
        <taxon>Viridiplantae</taxon>
        <taxon>Streptophyta</taxon>
        <taxon>Embryophyta</taxon>
        <taxon>Tracheophyta</taxon>
        <taxon>Spermatophyta</taxon>
        <taxon>Magnoliopsida</taxon>
        <taxon>eudicotyledons</taxon>
        <taxon>Gunneridae</taxon>
        <taxon>Pentapetalae</taxon>
        <taxon>asterids</taxon>
        <taxon>campanulids</taxon>
        <taxon>Asterales</taxon>
        <taxon>Asteraceae</taxon>
        <taxon>Carduoideae</taxon>
        <taxon>Cardueae</taxon>
        <taxon>Centaureinae</taxon>
        <taxon>Centaurea</taxon>
    </lineage>
</organism>
<name>A0AA38SJB9_9ASTR</name>
<keyword evidence="2" id="KW-0430">Lectin</keyword>
<dbReference type="InterPro" id="IPR013320">
    <property type="entry name" value="ConA-like_dom_sf"/>
</dbReference>
<evidence type="ECO:0000259" key="5">
    <source>
        <dbReference type="Pfam" id="PF00139"/>
    </source>
</evidence>
<reference evidence="6" key="1">
    <citation type="submission" date="2023-03" db="EMBL/GenBank/DDBJ databases">
        <title>Chromosome-scale reference genome and RAD-based genetic map of yellow starthistle (Centaurea solstitialis) reveal putative structural variation and QTLs associated with invader traits.</title>
        <authorList>
            <person name="Reatini B."/>
            <person name="Cang F.A."/>
            <person name="Jiang Q."/>
            <person name="Mckibben M.T.W."/>
            <person name="Barker M.S."/>
            <person name="Rieseberg L.H."/>
            <person name="Dlugosch K.M."/>
        </authorList>
    </citation>
    <scope>NUCLEOTIDE SEQUENCE</scope>
    <source>
        <strain evidence="6">CAN-66</strain>
        <tissue evidence="6">Leaf</tissue>
    </source>
</reference>
<keyword evidence="7" id="KW-1185">Reference proteome</keyword>
<keyword evidence="3" id="KW-0812">Transmembrane</keyword>
<dbReference type="AlphaFoldDB" id="A0AA38SJB9"/>
<proteinExistence type="inferred from homology"/>
<dbReference type="Gene3D" id="2.60.120.200">
    <property type="match status" value="1"/>
</dbReference>
<keyword evidence="3" id="KW-0472">Membrane</keyword>
<comment type="similarity">
    <text evidence="1">Belongs to the leguminous lectin family.</text>
</comment>
<feature type="domain" description="Legume lectin" evidence="5">
    <location>
        <begin position="55"/>
        <end position="203"/>
    </location>
</feature>
<sequence length="287" mass="31493">MRTTKFSLLILTLLIFSSHPTFSISLRRPSDGGHSLLADAHFIDGGHSTTFNFTSTTSFSSNFTFQIGNGGIALLLIPSKFSTNTSFSLSDANRFLGIEFDPNICTISSSRVSNVSRISHLLSNGVNLSSWINYHAILKRIDVRLSKLGDPRPVETLISYRVDLGKMWGGEEVLLGLASSGNGDHERTANVYSWKSEFENVPKWMHSIPVNPLDHSAEGVESSKKGDCFLSGFLFVMGCGALAALVLLLVRSYFVAATQKVRSVSPVDFKYEKIGVVEMKDSETVKK</sequence>
<evidence type="ECO:0000313" key="6">
    <source>
        <dbReference type="EMBL" id="KAJ9539913.1"/>
    </source>
</evidence>
<dbReference type="PANTHER" id="PTHR32401">
    <property type="entry name" value="CONCANAVALIN A-LIKE LECTIN FAMILY PROTEIN"/>
    <property type="match status" value="1"/>
</dbReference>
<dbReference type="InterPro" id="IPR050258">
    <property type="entry name" value="Leguminous_Lectin"/>
</dbReference>
<protein>
    <recommendedName>
        <fullName evidence="5">Legume lectin domain-containing protein</fullName>
    </recommendedName>
</protein>
<dbReference type="Pfam" id="PF00139">
    <property type="entry name" value="Lectin_legB"/>
    <property type="match status" value="1"/>
</dbReference>
<gene>
    <name evidence="6" type="ORF">OSB04_026419</name>
</gene>
<evidence type="ECO:0000256" key="2">
    <source>
        <dbReference type="ARBA" id="ARBA00022734"/>
    </source>
</evidence>
<dbReference type="SUPFAM" id="SSF49899">
    <property type="entry name" value="Concanavalin A-like lectins/glucanases"/>
    <property type="match status" value="1"/>
</dbReference>
<dbReference type="EMBL" id="JARYMX010000007">
    <property type="protein sequence ID" value="KAJ9539913.1"/>
    <property type="molecule type" value="Genomic_DNA"/>
</dbReference>